<keyword evidence="5 10" id="KW-0812">Transmembrane</keyword>
<dbReference type="GO" id="GO:0015188">
    <property type="term" value="F:L-isoleucine transmembrane transporter activity"/>
    <property type="evidence" value="ECO:0007669"/>
    <property type="project" value="TreeGrafter"/>
</dbReference>
<dbReference type="EMBL" id="JAKFHA010000016">
    <property type="protein sequence ID" value="MCF2530437.1"/>
    <property type="molecule type" value="Genomic_DNA"/>
</dbReference>
<gene>
    <name evidence="11" type="ORF">LZ495_24895</name>
</gene>
<dbReference type="PANTHER" id="PTHR11795">
    <property type="entry name" value="BRANCHED-CHAIN AMINO ACID TRANSPORT SYSTEM PERMEASE PROTEIN LIVH"/>
    <property type="match status" value="1"/>
</dbReference>
<keyword evidence="8 10" id="KW-0472">Membrane</keyword>
<feature type="transmembrane region" description="Helical" evidence="10">
    <location>
        <begin position="36"/>
        <end position="56"/>
    </location>
</feature>
<keyword evidence="6" id="KW-0029">Amino-acid transport</keyword>
<keyword evidence="12" id="KW-1185">Reference proteome</keyword>
<sequence length="306" mass="32403">MNLNEFWDYLIPGISLGALYAVIAIGYTLVYGVLQLINFAHSEVFMVGAFAALLVFTKIEPSNPSGLMSVGLVALGFAVSGLAGAGTAFALEKVAYKPLRVRNAPRLAFLISAIGASFFLTHIAGKLFGRDPKPIPDLFVNKKVFEIFGARVSVLQLIMVGAAIVMMIGLDLLVNRTKMGMGIRAVAQDAETAGLMGVDINKVISRTFVIGGLLGGCAGFLFGLNSQVTYTMGFFPGITAFAAAVLGGIGNIRGAMIGGMVLGIVESFSAWQFGDEWRYVSAFAVLILVLMFRPTGILGERLGRTA</sequence>
<dbReference type="Proteomes" id="UP001165378">
    <property type="component" value="Unassembled WGS sequence"/>
</dbReference>
<evidence type="ECO:0000256" key="6">
    <source>
        <dbReference type="ARBA" id="ARBA00022970"/>
    </source>
</evidence>
<comment type="subcellular location">
    <subcellularLocation>
        <location evidence="1">Cell membrane</location>
        <topology evidence="1">Multi-pass membrane protein</topology>
    </subcellularLocation>
</comment>
<keyword evidence="3" id="KW-1003">Cell membrane</keyword>
<evidence type="ECO:0000256" key="3">
    <source>
        <dbReference type="ARBA" id="ARBA00022475"/>
    </source>
</evidence>
<dbReference type="PANTHER" id="PTHR11795:SF371">
    <property type="entry name" value="HIGH-AFFINITY BRANCHED-CHAIN AMINO ACID TRANSPORT SYSTEM PERMEASE PROTEIN LIVH"/>
    <property type="match status" value="1"/>
</dbReference>
<dbReference type="RefSeq" id="WP_235055103.1">
    <property type="nucleotide sequence ID" value="NZ_JAKFHA010000016.1"/>
</dbReference>
<feature type="transmembrane region" description="Helical" evidence="10">
    <location>
        <begin position="148"/>
        <end position="174"/>
    </location>
</feature>
<evidence type="ECO:0000256" key="4">
    <source>
        <dbReference type="ARBA" id="ARBA00022519"/>
    </source>
</evidence>
<evidence type="ECO:0000256" key="7">
    <source>
        <dbReference type="ARBA" id="ARBA00022989"/>
    </source>
</evidence>
<feature type="transmembrane region" description="Helical" evidence="10">
    <location>
        <begin position="230"/>
        <end position="249"/>
    </location>
</feature>
<dbReference type="GO" id="GO:1903806">
    <property type="term" value="P:L-isoleucine import across plasma membrane"/>
    <property type="evidence" value="ECO:0007669"/>
    <property type="project" value="TreeGrafter"/>
</dbReference>
<evidence type="ECO:0000313" key="12">
    <source>
        <dbReference type="Proteomes" id="UP001165378"/>
    </source>
</evidence>
<feature type="transmembrane region" description="Helical" evidence="10">
    <location>
        <begin position="6"/>
        <end position="29"/>
    </location>
</feature>
<comment type="caution">
    <text evidence="11">The sequence shown here is derived from an EMBL/GenBank/DDBJ whole genome shotgun (WGS) entry which is preliminary data.</text>
</comment>
<feature type="transmembrane region" description="Helical" evidence="10">
    <location>
        <begin position="279"/>
        <end position="299"/>
    </location>
</feature>
<evidence type="ECO:0000256" key="10">
    <source>
        <dbReference type="SAM" id="Phobius"/>
    </source>
</evidence>
<feature type="transmembrane region" description="Helical" evidence="10">
    <location>
        <begin position="107"/>
        <end position="128"/>
    </location>
</feature>
<feature type="transmembrane region" description="Helical" evidence="10">
    <location>
        <begin position="68"/>
        <end position="91"/>
    </location>
</feature>
<organism evidence="11 12">
    <name type="scientific">Yinghuangia soli</name>
    <dbReference type="NCBI Taxonomy" id="2908204"/>
    <lineage>
        <taxon>Bacteria</taxon>
        <taxon>Bacillati</taxon>
        <taxon>Actinomycetota</taxon>
        <taxon>Actinomycetes</taxon>
        <taxon>Kitasatosporales</taxon>
        <taxon>Streptomycetaceae</taxon>
        <taxon>Yinghuangia</taxon>
    </lineage>
</organism>
<dbReference type="CDD" id="cd06582">
    <property type="entry name" value="TM_PBP1_LivH_like"/>
    <property type="match status" value="1"/>
</dbReference>
<dbReference type="GO" id="GO:0015808">
    <property type="term" value="P:L-alanine transport"/>
    <property type="evidence" value="ECO:0007669"/>
    <property type="project" value="TreeGrafter"/>
</dbReference>
<keyword evidence="7 10" id="KW-1133">Transmembrane helix</keyword>
<dbReference type="GO" id="GO:0015192">
    <property type="term" value="F:L-phenylalanine transmembrane transporter activity"/>
    <property type="evidence" value="ECO:0007669"/>
    <property type="project" value="TreeGrafter"/>
</dbReference>
<accession>A0AA41Q3A8</accession>
<evidence type="ECO:0000256" key="9">
    <source>
        <dbReference type="ARBA" id="ARBA00037998"/>
    </source>
</evidence>
<evidence type="ECO:0000256" key="5">
    <source>
        <dbReference type="ARBA" id="ARBA00022692"/>
    </source>
</evidence>
<protein>
    <submittedName>
        <fullName evidence="11">Branched-chain amino acid ABC transporter permease</fullName>
    </submittedName>
</protein>
<dbReference type="AlphaFoldDB" id="A0AA41Q3A8"/>
<evidence type="ECO:0000256" key="1">
    <source>
        <dbReference type="ARBA" id="ARBA00004651"/>
    </source>
</evidence>
<dbReference type="GO" id="GO:0042941">
    <property type="term" value="P:D-alanine transmembrane transport"/>
    <property type="evidence" value="ECO:0007669"/>
    <property type="project" value="TreeGrafter"/>
</dbReference>
<keyword evidence="2" id="KW-0813">Transport</keyword>
<dbReference type="GO" id="GO:0005304">
    <property type="term" value="F:L-valine transmembrane transporter activity"/>
    <property type="evidence" value="ECO:0007669"/>
    <property type="project" value="TreeGrafter"/>
</dbReference>
<dbReference type="GO" id="GO:0015190">
    <property type="term" value="F:L-leucine transmembrane transporter activity"/>
    <property type="evidence" value="ECO:0007669"/>
    <property type="project" value="TreeGrafter"/>
</dbReference>
<reference evidence="11" key="1">
    <citation type="submission" date="2022-01" db="EMBL/GenBank/DDBJ databases">
        <title>Genome-Based Taxonomic Classification of the Phylum Actinobacteria.</title>
        <authorList>
            <person name="Gao Y."/>
        </authorList>
    </citation>
    <scope>NUCLEOTIDE SEQUENCE</scope>
    <source>
        <strain evidence="11">KLBMP 8922</strain>
    </source>
</reference>
<dbReference type="GO" id="GO:0005886">
    <property type="term" value="C:plasma membrane"/>
    <property type="evidence" value="ECO:0007669"/>
    <property type="project" value="UniProtKB-SubCell"/>
</dbReference>
<proteinExistence type="inferred from homology"/>
<dbReference type="InterPro" id="IPR001851">
    <property type="entry name" value="ABC_transp_permease"/>
</dbReference>
<dbReference type="InterPro" id="IPR052157">
    <property type="entry name" value="BCAA_transport_permease"/>
</dbReference>
<keyword evidence="4" id="KW-0997">Cell inner membrane</keyword>
<feature type="transmembrane region" description="Helical" evidence="10">
    <location>
        <begin position="203"/>
        <end position="224"/>
    </location>
</feature>
<evidence type="ECO:0000256" key="8">
    <source>
        <dbReference type="ARBA" id="ARBA00023136"/>
    </source>
</evidence>
<dbReference type="Pfam" id="PF02653">
    <property type="entry name" value="BPD_transp_2"/>
    <property type="match status" value="1"/>
</dbReference>
<evidence type="ECO:0000313" key="11">
    <source>
        <dbReference type="EMBL" id="MCF2530437.1"/>
    </source>
</evidence>
<comment type="similarity">
    <text evidence="9">Belongs to the binding-protein-dependent transport system permease family. LivHM subfamily.</text>
</comment>
<evidence type="ECO:0000256" key="2">
    <source>
        <dbReference type="ARBA" id="ARBA00022448"/>
    </source>
</evidence>
<name>A0AA41Q3A8_9ACTN</name>